<dbReference type="Gene3D" id="3.40.50.150">
    <property type="entry name" value="Vaccinia Virus protein VP39"/>
    <property type="match status" value="1"/>
</dbReference>
<dbReference type="RefSeq" id="WP_230754606.1">
    <property type="nucleotide sequence ID" value="NZ_JAINWA010000001.1"/>
</dbReference>
<keyword evidence="3" id="KW-0489">Methyltransferase</keyword>
<dbReference type="Proteomes" id="UP001198163">
    <property type="component" value="Unassembled WGS sequence"/>
</dbReference>
<reference evidence="3" key="1">
    <citation type="submission" date="2021-08" db="EMBL/GenBank/DDBJ databases">
        <title>Comparative analyses of Brucepasteria parasyntrophica and Teretinema zuelzerae.</title>
        <authorList>
            <person name="Song Y."/>
            <person name="Brune A."/>
        </authorList>
    </citation>
    <scope>NUCLEOTIDE SEQUENCE</scope>
    <source>
        <strain evidence="3">DSM 1903</strain>
    </source>
</reference>
<comment type="caution">
    <text evidence="3">The sequence shown here is derived from an EMBL/GenBank/DDBJ whole genome shotgun (WGS) entry which is preliminary data.</text>
</comment>
<gene>
    <name evidence="3" type="ORF">K7J14_06740</name>
</gene>
<dbReference type="Gene3D" id="2.20.25.110">
    <property type="entry name" value="S-adenosyl-L-methionine-dependent methyltransferases"/>
    <property type="match status" value="1"/>
</dbReference>
<dbReference type="GO" id="GO:0032259">
    <property type="term" value="P:methylation"/>
    <property type="evidence" value="ECO:0007669"/>
    <property type="project" value="UniProtKB-KW"/>
</dbReference>
<dbReference type="CDD" id="cd02440">
    <property type="entry name" value="AdoMet_MTases"/>
    <property type="match status" value="1"/>
</dbReference>
<proteinExistence type="predicted"/>
<keyword evidence="1" id="KW-0808">Transferase</keyword>
<protein>
    <submittedName>
        <fullName evidence="3">Class I SAM-dependent methyltransferase</fullName>
    </submittedName>
</protein>
<keyword evidence="4" id="KW-1185">Reference proteome</keyword>
<organism evidence="3 4">
    <name type="scientific">Teretinema zuelzerae</name>
    <dbReference type="NCBI Taxonomy" id="156"/>
    <lineage>
        <taxon>Bacteria</taxon>
        <taxon>Pseudomonadati</taxon>
        <taxon>Spirochaetota</taxon>
        <taxon>Spirochaetia</taxon>
        <taxon>Spirochaetales</taxon>
        <taxon>Treponemataceae</taxon>
        <taxon>Teretinema</taxon>
    </lineage>
</organism>
<name>A0AAE3JJM4_9SPIR</name>
<dbReference type="GO" id="GO:0008168">
    <property type="term" value="F:methyltransferase activity"/>
    <property type="evidence" value="ECO:0007669"/>
    <property type="project" value="UniProtKB-KW"/>
</dbReference>
<evidence type="ECO:0000256" key="1">
    <source>
        <dbReference type="ARBA" id="ARBA00022679"/>
    </source>
</evidence>
<dbReference type="SUPFAM" id="SSF53335">
    <property type="entry name" value="S-adenosyl-L-methionine-dependent methyltransferases"/>
    <property type="match status" value="1"/>
</dbReference>
<evidence type="ECO:0000313" key="4">
    <source>
        <dbReference type="Proteomes" id="UP001198163"/>
    </source>
</evidence>
<dbReference type="AlphaFoldDB" id="A0AAE3JJM4"/>
<evidence type="ECO:0000313" key="3">
    <source>
        <dbReference type="EMBL" id="MCD1654400.1"/>
    </source>
</evidence>
<dbReference type="InterPro" id="IPR029063">
    <property type="entry name" value="SAM-dependent_MTases_sf"/>
</dbReference>
<sequence>MDFYSGLAPYYDLIFPYDPVQESFLNHVLNPSSEWAGGIRDGKNPVQPNSFLDIGCATGTVLSMFTERFKRLVGIDLNERLLQLAAEKMYPGESGKVELLNGDMTALESLFPEDEFSFITCLGNTLVHLTDPGSVTGFLTQVGNILETEGVFVFQILNYDRIIAREIRGLPVILHDDVSFERYYSLPGPDGLISFDTILEDGEKELELQSSTLLNPLKKDKLLEMLHGSGFSHVSFYGDFTGSPWSPESFLTIGVCER</sequence>
<dbReference type="InterPro" id="IPR041698">
    <property type="entry name" value="Methyltransf_25"/>
</dbReference>
<dbReference type="PANTHER" id="PTHR43861">
    <property type="entry name" value="TRANS-ACONITATE 2-METHYLTRANSFERASE-RELATED"/>
    <property type="match status" value="1"/>
</dbReference>
<feature type="domain" description="Methyltransferase" evidence="2">
    <location>
        <begin position="52"/>
        <end position="150"/>
    </location>
</feature>
<dbReference type="EMBL" id="JAINWA010000001">
    <property type="protein sequence ID" value="MCD1654400.1"/>
    <property type="molecule type" value="Genomic_DNA"/>
</dbReference>
<dbReference type="Pfam" id="PF13649">
    <property type="entry name" value="Methyltransf_25"/>
    <property type="match status" value="1"/>
</dbReference>
<evidence type="ECO:0000259" key="2">
    <source>
        <dbReference type="Pfam" id="PF13649"/>
    </source>
</evidence>
<accession>A0AAE3JJM4</accession>